<gene>
    <name evidence="1" type="ORF">EDS130_LOCUS6782</name>
</gene>
<reference evidence="1" key="1">
    <citation type="submission" date="2021-02" db="EMBL/GenBank/DDBJ databases">
        <authorList>
            <person name="Nowell W R."/>
        </authorList>
    </citation>
    <scope>NUCLEOTIDE SEQUENCE</scope>
</reference>
<dbReference type="OrthoDB" id="10041184at2759"/>
<protein>
    <submittedName>
        <fullName evidence="1">Uncharacterized protein</fullName>
    </submittedName>
</protein>
<sequence length="208" mass="23169">MTMTSPTDLSQLYILLSYEKLQRSTISQRQRPIEASLRNRLLVWRFLKKIENEPVSVSTNSEQQAVNQTDPSNSPWILDLNGNCMNNDDDEIDMDTDSDIVTVVSTNETNSSPCDTMDIEQETDVTLLLKRAIGAERRQKNSSSTENLVGNETIDSNLAETATSAFEETEQFFHDLCAELTNTTAALVSSTTTNSLRCSTSPEPALIH</sequence>
<comment type="caution">
    <text evidence="1">The sequence shown here is derived from an EMBL/GenBank/DDBJ whole genome shotgun (WGS) entry which is preliminary data.</text>
</comment>
<accession>A0A813V915</accession>
<dbReference type="EMBL" id="CAJNOJ010000020">
    <property type="protein sequence ID" value="CAF0839965.1"/>
    <property type="molecule type" value="Genomic_DNA"/>
</dbReference>
<dbReference type="AlphaFoldDB" id="A0A813V915"/>
<name>A0A813V915_ADIRI</name>
<evidence type="ECO:0000313" key="2">
    <source>
        <dbReference type="Proteomes" id="UP000663852"/>
    </source>
</evidence>
<evidence type="ECO:0000313" key="1">
    <source>
        <dbReference type="EMBL" id="CAF0839965.1"/>
    </source>
</evidence>
<dbReference type="Proteomes" id="UP000663852">
    <property type="component" value="Unassembled WGS sequence"/>
</dbReference>
<proteinExistence type="predicted"/>
<organism evidence="1 2">
    <name type="scientific">Adineta ricciae</name>
    <name type="common">Rotifer</name>
    <dbReference type="NCBI Taxonomy" id="249248"/>
    <lineage>
        <taxon>Eukaryota</taxon>
        <taxon>Metazoa</taxon>
        <taxon>Spiralia</taxon>
        <taxon>Gnathifera</taxon>
        <taxon>Rotifera</taxon>
        <taxon>Eurotatoria</taxon>
        <taxon>Bdelloidea</taxon>
        <taxon>Adinetida</taxon>
        <taxon>Adinetidae</taxon>
        <taxon>Adineta</taxon>
    </lineage>
</organism>